<dbReference type="PANTHER" id="PTHR45036:SF1">
    <property type="entry name" value="METHYLTRANSFERASE LIKE 7A"/>
    <property type="match status" value="1"/>
</dbReference>
<reference evidence="2" key="1">
    <citation type="submission" date="2020-02" db="EMBL/GenBank/DDBJ databases">
        <authorList>
            <person name="Palmer J.M."/>
        </authorList>
    </citation>
    <scope>NUCLEOTIDE SEQUENCE</scope>
    <source>
        <strain evidence="2">EPUS1.4</strain>
        <tissue evidence="2">Thallus</tissue>
    </source>
</reference>
<dbReference type="Pfam" id="PF13489">
    <property type="entry name" value="Methyltransf_23"/>
    <property type="match status" value="1"/>
</dbReference>
<dbReference type="Proteomes" id="UP000606974">
    <property type="component" value="Unassembled WGS sequence"/>
</dbReference>
<evidence type="ECO:0000313" key="3">
    <source>
        <dbReference type="Proteomes" id="UP000606974"/>
    </source>
</evidence>
<dbReference type="InterPro" id="IPR052356">
    <property type="entry name" value="Thiol_S-MT"/>
</dbReference>
<gene>
    <name evidence="2" type="ORF">GJ744_004900</name>
</gene>
<organism evidence="2 3">
    <name type="scientific">Endocarpon pusillum</name>
    <dbReference type="NCBI Taxonomy" id="364733"/>
    <lineage>
        <taxon>Eukaryota</taxon>
        <taxon>Fungi</taxon>
        <taxon>Dikarya</taxon>
        <taxon>Ascomycota</taxon>
        <taxon>Pezizomycotina</taxon>
        <taxon>Eurotiomycetes</taxon>
        <taxon>Chaetothyriomycetidae</taxon>
        <taxon>Verrucariales</taxon>
        <taxon>Verrucariaceae</taxon>
        <taxon>Endocarpon</taxon>
    </lineage>
</organism>
<dbReference type="SUPFAM" id="SSF53335">
    <property type="entry name" value="S-adenosyl-L-methionine-dependent methyltransferases"/>
    <property type="match status" value="1"/>
</dbReference>
<name>A0A8H7ALF9_9EURO</name>
<keyword evidence="1" id="KW-0472">Membrane</keyword>
<dbReference type="CDD" id="cd02440">
    <property type="entry name" value="AdoMet_MTases"/>
    <property type="match status" value="1"/>
</dbReference>
<proteinExistence type="predicted"/>
<evidence type="ECO:0000313" key="2">
    <source>
        <dbReference type="EMBL" id="KAF7511335.1"/>
    </source>
</evidence>
<comment type="caution">
    <text evidence="2">The sequence shown here is derived from an EMBL/GenBank/DDBJ whole genome shotgun (WGS) entry which is preliminary data.</text>
</comment>
<keyword evidence="3" id="KW-1185">Reference proteome</keyword>
<sequence>MPWFKEYSLTLAEPLLLMSMSLFFLAYTLLSQPLLLLKGPSSFRSKWFERMYAYLGPQMASSPLQIDYIESVMSQAHGLVLELGPGNGDQTFHLKANKIEKVYGAEPNEHFHASLVAKAKEIGLGDKYLPMKAGAEPQSLLPALQDAGLLPGTMTRLPEEGVFDSIVTIKSMCSAPQSQLPKTIEVIRALLKPGGQFLFFEHLQSDASFITQCYVWIINLFLWPALMGGCRLDGKLDKVIAGMSGWETRKMENIREYQGHEVFRYMKGVCTRHDASSELREYT</sequence>
<evidence type="ECO:0008006" key="4">
    <source>
        <dbReference type="Google" id="ProtNLM"/>
    </source>
</evidence>
<feature type="transmembrane region" description="Helical" evidence="1">
    <location>
        <begin position="15"/>
        <end position="37"/>
    </location>
</feature>
<accession>A0A8H7ALF9</accession>
<dbReference type="AlphaFoldDB" id="A0A8H7ALF9"/>
<keyword evidence="1" id="KW-1133">Transmembrane helix</keyword>
<keyword evidence="1" id="KW-0812">Transmembrane</keyword>
<dbReference type="EMBL" id="JAACFV010000021">
    <property type="protein sequence ID" value="KAF7511335.1"/>
    <property type="molecule type" value="Genomic_DNA"/>
</dbReference>
<dbReference type="OrthoDB" id="540004at2759"/>
<dbReference type="Gene3D" id="3.40.50.150">
    <property type="entry name" value="Vaccinia Virus protein VP39"/>
    <property type="match status" value="1"/>
</dbReference>
<dbReference type="InterPro" id="IPR029063">
    <property type="entry name" value="SAM-dependent_MTases_sf"/>
</dbReference>
<evidence type="ECO:0000256" key="1">
    <source>
        <dbReference type="SAM" id="Phobius"/>
    </source>
</evidence>
<protein>
    <recommendedName>
        <fullName evidence="4">Methyltransferase type 11 domain-containing protein</fullName>
    </recommendedName>
</protein>
<dbReference type="PANTHER" id="PTHR45036">
    <property type="entry name" value="METHYLTRANSFERASE LIKE 7B"/>
    <property type="match status" value="1"/>
</dbReference>